<feature type="region of interest" description="Disordered" evidence="3">
    <location>
        <begin position="78"/>
        <end position="98"/>
    </location>
</feature>
<dbReference type="GO" id="GO:0006355">
    <property type="term" value="P:regulation of DNA-templated transcription"/>
    <property type="evidence" value="ECO:0007669"/>
    <property type="project" value="InterPro"/>
</dbReference>
<sequence>MLSVFPNPWLSPFATLELEIDGSPLENHGERLPPDHRCVCDSCIYRKQRSQQPLENTVHSCINGGTEANESLRESAVSKMRKLAEESDNEEPEDSKLLKACNERKDEIFLKEEKFECIMPNGREDGNADKDLNKEAVLRHVAMGKTNGSSDTREDKYGTHENSNQNPEKSYDRDDLLPRGTLLTIVAGVKLPPDDVGSALQFLEFCHAFSKVLDIKEGQPEIVLQELTRTNRKSLKVHPSIVGLHIKLLSLIQKNLGVGSLVNSKISASSWLKALAKCISEECHFKELPLECFDKEALNYDTLDSSEKLRILNFLCDKTLDTMDLRSWIDEENTKFQEREKEAEAKAPVPKVKKDLNQKMNAKVAKVMLCLRERSLVSISEHDNVMSEAETKTKKLHYEMAENLISKKKQRTDAVRTEPILLEGNGQVYWRLGGCGNSHIMLQDIMSWDLCTNKDRWFIYDKEDEQVIQNYINSLLRLKLSDEFARDKE</sequence>
<dbReference type="AlphaFoldDB" id="A0A9D5BXT4"/>
<dbReference type="EMBL" id="JAGGNH010000009">
    <property type="protein sequence ID" value="KAJ0962654.1"/>
    <property type="molecule type" value="Genomic_DNA"/>
</dbReference>
<dbReference type="InterPro" id="IPR018501">
    <property type="entry name" value="DDT_dom"/>
</dbReference>
<name>A0A9D5BXT4_9LILI</name>
<dbReference type="InterPro" id="IPR040221">
    <property type="entry name" value="CDCA7/CDA7L"/>
</dbReference>
<evidence type="ECO:0000313" key="5">
    <source>
        <dbReference type="EMBL" id="KAJ0962654.1"/>
    </source>
</evidence>
<comment type="subcellular location">
    <subcellularLocation>
        <location evidence="1">Nucleus</location>
    </subcellularLocation>
</comment>
<dbReference type="SMART" id="SM00571">
    <property type="entry name" value="DDT"/>
    <property type="match status" value="1"/>
</dbReference>
<organism evidence="5 6">
    <name type="scientific">Dioscorea zingiberensis</name>
    <dbReference type="NCBI Taxonomy" id="325984"/>
    <lineage>
        <taxon>Eukaryota</taxon>
        <taxon>Viridiplantae</taxon>
        <taxon>Streptophyta</taxon>
        <taxon>Embryophyta</taxon>
        <taxon>Tracheophyta</taxon>
        <taxon>Spermatophyta</taxon>
        <taxon>Magnoliopsida</taxon>
        <taxon>Liliopsida</taxon>
        <taxon>Dioscoreales</taxon>
        <taxon>Dioscoreaceae</taxon>
        <taxon>Dioscorea</taxon>
    </lineage>
</organism>
<evidence type="ECO:0000256" key="3">
    <source>
        <dbReference type="SAM" id="MobiDB-lite"/>
    </source>
</evidence>
<dbReference type="PROSITE" id="PS50827">
    <property type="entry name" value="DDT"/>
    <property type="match status" value="1"/>
</dbReference>
<accession>A0A9D5BXT4</accession>
<protein>
    <recommendedName>
        <fullName evidence="4">DDT domain-containing protein</fullName>
    </recommendedName>
</protein>
<evidence type="ECO:0000256" key="2">
    <source>
        <dbReference type="ARBA" id="ARBA00023242"/>
    </source>
</evidence>
<reference evidence="5" key="1">
    <citation type="submission" date="2021-03" db="EMBL/GenBank/DDBJ databases">
        <authorList>
            <person name="Li Z."/>
            <person name="Yang C."/>
        </authorList>
    </citation>
    <scope>NUCLEOTIDE SEQUENCE</scope>
    <source>
        <strain evidence="5">Dzin_1.0</strain>
        <tissue evidence="5">Leaf</tissue>
    </source>
</reference>
<gene>
    <name evidence="5" type="ORF">J5N97_027776</name>
</gene>
<dbReference type="PANTHER" id="PTHR31169:SF8">
    <property type="entry name" value="ZINC-FINGER DOMAIN OF MONOAMINE-OXIDASE A REPRESSOR R1 PROTEIN"/>
    <property type="match status" value="1"/>
</dbReference>
<proteinExistence type="predicted"/>
<evidence type="ECO:0000256" key="1">
    <source>
        <dbReference type="ARBA" id="ARBA00004123"/>
    </source>
</evidence>
<feature type="domain" description="DDT" evidence="4">
    <location>
        <begin position="193"/>
        <end position="258"/>
    </location>
</feature>
<dbReference type="PANTHER" id="PTHR31169">
    <property type="entry name" value="OS05G0300700 PROTEIN"/>
    <property type="match status" value="1"/>
</dbReference>
<evidence type="ECO:0000313" key="6">
    <source>
        <dbReference type="Proteomes" id="UP001085076"/>
    </source>
</evidence>
<keyword evidence="2" id="KW-0539">Nucleus</keyword>
<comment type="caution">
    <text evidence="5">The sequence shown here is derived from an EMBL/GenBank/DDBJ whole genome shotgun (WGS) entry which is preliminary data.</text>
</comment>
<dbReference type="OrthoDB" id="298344at2759"/>
<feature type="region of interest" description="Disordered" evidence="3">
    <location>
        <begin position="140"/>
        <end position="175"/>
    </location>
</feature>
<reference evidence="5" key="2">
    <citation type="journal article" date="2022" name="Hortic Res">
        <title>The genome of Dioscorea zingiberensis sheds light on the biosynthesis, origin and evolution of the medicinally important diosgenin saponins.</title>
        <authorList>
            <person name="Li Y."/>
            <person name="Tan C."/>
            <person name="Li Z."/>
            <person name="Guo J."/>
            <person name="Li S."/>
            <person name="Chen X."/>
            <person name="Wang C."/>
            <person name="Dai X."/>
            <person name="Yang H."/>
            <person name="Song W."/>
            <person name="Hou L."/>
            <person name="Xu J."/>
            <person name="Tong Z."/>
            <person name="Xu A."/>
            <person name="Yuan X."/>
            <person name="Wang W."/>
            <person name="Yang Q."/>
            <person name="Chen L."/>
            <person name="Sun Z."/>
            <person name="Wang K."/>
            <person name="Pan B."/>
            <person name="Chen J."/>
            <person name="Bao Y."/>
            <person name="Liu F."/>
            <person name="Qi X."/>
            <person name="Gang D.R."/>
            <person name="Wen J."/>
            <person name="Li J."/>
        </authorList>
    </citation>
    <scope>NUCLEOTIDE SEQUENCE</scope>
    <source>
        <strain evidence="5">Dzin_1.0</strain>
    </source>
</reference>
<keyword evidence="6" id="KW-1185">Reference proteome</keyword>
<evidence type="ECO:0000259" key="4">
    <source>
        <dbReference type="PROSITE" id="PS50827"/>
    </source>
</evidence>
<dbReference type="Proteomes" id="UP001085076">
    <property type="component" value="Miscellaneous, Linkage group lg09"/>
</dbReference>
<dbReference type="GO" id="GO:0005634">
    <property type="term" value="C:nucleus"/>
    <property type="evidence" value="ECO:0007669"/>
    <property type="project" value="UniProtKB-SubCell"/>
</dbReference>